<gene>
    <name evidence="11" type="ORF">ARMOST_04697</name>
</gene>
<dbReference type="InterPro" id="IPR050173">
    <property type="entry name" value="ABC_transporter_C-like"/>
</dbReference>
<evidence type="ECO:0000313" key="12">
    <source>
        <dbReference type="Proteomes" id="UP000219338"/>
    </source>
</evidence>
<evidence type="ECO:0000256" key="3">
    <source>
        <dbReference type="ARBA" id="ARBA00022448"/>
    </source>
</evidence>
<feature type="domain" description="ABC transmembrane type-1" evidence="10">
    <location>
        <begin position="142"/>
        <end position="412"/>
    </location>
</feature>
<dbReference type="SUPFAM" id="SSF90123">
    <property type="entry name" value="ABC transporter transmembrane region"/>
    <property type="match status" value="1"/>
</dbReference>
<protein>
    <recommendedName>
        <fullName evidence="10">ABC transmembrane type-1 domain-containing protein</fullName>
    </recommendedName>
</protein>
<reference evidence="12" key="1">
    <citation type="journal article" date="2017" name="Nat. Ecol. Evol.">
        <title>Genome expansion and lineage-specific genetic innovations in the forest pathogenic fungi Armillaria.</title>
        <authorList>
            <person name="Sipos G."/>
            <person name="Prasanna A.N."/>
            <person name="Walter M.C."/>
            <person name="O'Connor E."/>
            <person name="Balint B."/>
            <person name="Krizsan K."/>
            <person name="Kiss B."/>
            <person name="Hess J."/>
            <person name="Varga T."/>
            <person name="Slot J."/>
            <person name="Riley R."/>
            <person name="Boka B."/>
            <person name="Rigling D."/>
            <person name="Barry K."/>
            <person name="Lee J."/>
            <person name="Mihaltcheva S."/>
            <person name="LaButti K."/>
            <person name="Lipzen A."/>
            <person name="Waldron R."/>
            <person name="Moloney N.M."/>
            <person name="Sperisen C."/>
            <person name="Kredics L."/>
            <person name="Vagvoelgyi C."/>
            <person name="Patrignani A."/>
            <person name="Fitzpatrick D."/>
            <person name="Nagy I."/>
            <person name="Doyle S."/>
            <person name="Anderson J.B."/>
            <person name="Grigoriev I.V."/>
            <person name="Gueldener U."/>
            <person name="Muensterkoetter M."/>
            <person name="Nagy L.G."/>
        </authorList>
    </citation>
    <scope>NUCLEOTIDE SEQUENCE [LARGE SCALE GENOMIC DNA]</scope>
    <source>
        <strain evidence="12">C18/9</strain>
    </source>
</reference>
<evidence type="ECO:0000313" key="11">
    <source>
        <dbReference type="EMBL" id="SJL01376.1"/>
    </source>
</evidence>
<evidence type="ECO:0000256" key="1">
    <source>
        <dbReference type="ARBA" id="ARBA00004141"/>
    </source>
</evidence>
<dbReference type="Proteomes" id="UP000219338">
    <property type="component" value="Unassembled WGS sequence"/>
</dbReference>
<evidence type="ECO:0000256" key="8">
    <source>
        <dbReference type="ARBA" id="ARBA00023136"/>
    </source>
</evidence>
<dbReference type="GO" id="GO:0016020">
    <property type="term" value="C:membrane"/>
    <property type="evidence" value="ECO:0007669"/>
    <property type="project" value="UniProtKB-SubCell"/>
</dbReference>
<dbReference type="EMBL" id="FUEG01000003">
    <property type="protein sequence ID" value="SJL01376.1"/>
    <property type="molecule type" value="Genomic_DNA"/>
</dbReference>
<dbReference type="Pfam" id="PF00664">
    <property type="entry name" value="ABC_membrane"/>
    <property type="match status" value="1"/>
</dbReference>
<feature type="transmembrane region" description="Helical" evidence="9">
    <location>
        <begin position="191"/>
        <end position="212"/>
    </location>
</feature>
<evidence type="ECO:0000256" key="4">
    <source>
        <dbReference type="ARBA" id="ARBA00022692"/>
    </source>
</evidence>
<dbReference type="InterPro" id="IPR011527">
    <property type="entry name" value="ABC1_TM_dom"/>
</dbReference>
<proteinExistence type="inferred from homology"/>
<comment type="similarity">
    <text evidence="2">Belongs to the ABC transporter superfamily. ABCC family. Conjugate transporter (TC 3.A.1.208) subfamily.</text>
</comment>
<keyword evidence="5" id="KW-0547">Nucleotide-binding</keyword>
<evidence type="ECO:0000256" key="6">
    <source>
        <dbReference type="ARBA" id="ARBA00022840"/>
    </source>
</evidence>
<dbReference type="PANTHER" id="PTHR24223:SF456">
    <property type="entry name" value="MULTIDRUG RESISTANCE-ASSOCIATED PROTEIN LETHAL(2)03659"/>
    <property type="match status" value="1"/>
</dbReference>
<evidence type="ECO:0000256" key="2">
    <source>
        <dbReference type="ARBA" id="ARBA00009726"/>
    </source>
</evidence>
<dbReference type="OMA" id="VNITETW"/>
<dbReference type="AlphaFoldDB" id="A0A284QY22"/>
<dbReference type="Gene3D" id="1.20.1560.10">
    <property type="entry name" value="ABC transporter type 1, transmembrane domain"/>
    <property type="match status" value="1"/>
</dbReference>
<keyword evidence="3" id="KW-0813">Transport</keyword>
<dbReference type="PANTHER" id="PTHR24223">
    <property type="entry name" value="ATP-BINDING CASSETTE SUB-FAMILY C"/>
    <property type="match status" value="1"/>
</dbReference>
<feature type="transmembrane region" description="Helical" evidence="9">
    <location>
        <begin position="372"/>
        <end position="394"/>
    </location>
</feature>
<accession>A0A284QY22</accession>
<dbReference type="STRING" id="47428.A0A284QY22"/>
<evidence type="ECO:0000256" key="9">
    <source>
        <dbReference type="SAM" id="Phobius"/>
    </source>
</evidence>
<comment type="subcellular location">
    <subcellularLocation>
        <location evidence="1">Membrane</location>
        <topology evidence="1">Multi-pass membrane protein</topology>
    </subcellularLocation>
</comment>
<keyword evidence="7 9" id="KW-1133">Transmembrane helix</keyword>
<keyword evidence="8 9" id="KW-0472">Membrane</keyword>
<dbReference type="InterPro" id="IPR036640">
    <property type="entry name" value="ABC1_TM_sf"/>
</dbReference>
<keyword evidence="12" id="KW-1185">Reference proteome</keyword>
<dbReference type="GO" id="GO:0140359">
    <property type="term" value="F:ABC-type transporter activity"/>
    <property type="evidence" value="ECO:0007669"/>
    <property type="project" value="InterPro"/>
</dbReference>
<evidence type="ECO:0000256" key="7">
    <source>
        <dbReference type="ARBA" id="ARBA00022989"/>
    </source>
</evidence>
<dbReference type="GO" id="GO:0005524">
    <property type="term" value="F:ATP binding"/>
    <property type="evidence" value="ECO:0007669"/>
    <property type="project" value="UniProtKB-KW"/>
</dbReference>
<evidence type="ECO:0000259" key="10">
    <source>
        <dbReference type="PROSITE" id="PS50929"/>
    </source>
</evidence>
<keyword evidence="4 9" id="KW-0812">Transmembrane</keyword>
<feature type="transmembrane region" description="Helical" evidence="9">
    <location>
        <begin position="269"/>
        <end position="287"/>
    </location>
</feature>
<organism evidence="11 12">
    <name type="scientific">Armillaria ostoyae</name>
    <name type="common">Armillaria root rot fungus</name>
    <dbReference type="NCBI Taxonomy" id="47428"/>
    <lineage>
        <taxon>Eukaryota</taxon>
        <taxon>Fungi</taxon>
        <taxon>Dikarya</taxon>
        <taxon>Basidiomycota</taxon>
        <taxon>Agaricomycotina</taxon>
        <taxon>Agaricomycetes</taxon>
        <taxon>Agaricomycetidae</taxon>
        <taxon>Agaricales</taxon>
        <taxon>Marasmiineae</taxon>
        <taxon>Physalacriaceae</taxon>
        <taxon>Armillaria</taxon>
    </lineage>
</organism>
<feature type="transmembrane region" description="Helical" evidence="9">
    <location>
        <begin position="293"/>
        <end position="316"/>
    </location>
</feature>
<keyword evidence="6" id="KW-0067">ATP-binding</keyword>
<dbReference type="PROSITE" id="PS50929">
    <property type="entry name" value="ABC_TM1F"/>
    <property type="match status" value="1"/>
</dbReference>
<dbReference type="OrthoDB" id="3056343at2759"/>
<name>A0A284QY22_ARMOS</name>
<dbReference type="CDD" id="cd18597">
    <property type="entry name" value="ABC_6TM_YOR1_D1_like"/>
    <property type="match status" value="1"/>
</dbReference>
<evidence type="ECO:0000256" key="5">
    <source>
        <dbReference type="ARBA" id="ARBA00022741"/>
    </source>
</evidence>
<sequence length="412" mass="46188">MVSSLRPSPAPPAFAGNCVLPEEDPPIFSRLIFQWLGPLLSVGFSRPLEKEDLWHLPQKYTTTSITDDVEINFYSRCPPEQRPFSLRHKFPSDIEHTWSPKESLGDVENTALDTEKVAVRTVYDSSLTKALHRIFFIRFWSAGICRLAGDTLRTTTPLVTKLLLAWLTASYEYYRLPDEQKASGVMDRPKGIQYGIGLGFAIFAMQATANVFTNHSMHLSMTTGLLLKSGIIGSIFRKSMRLSGRARLEHSVGKITNMISADASRLDRVCILWVAPIQIVIVVGLLFNNLGYSALVGFGILIFSFPMQVFVGRIMIELRKKSVKITDARVRGTTEALQGIRLIKFYAWEAFYSFQIGKLRQKEIRILKRATVARSALIATSTFIPILSSILSFITYGLTGHDLNIAIIFSSL</sequence>